<organism evidence="2 3">
    <name type="scientific">Gluconobacter roseus NBRC 3990</name>
    <dbReference type="NCBI Taxonomy" id="1307950"/>
    <lineage>
        <taxon>Bacteria</taxon>
        <taxon>Pseudomonadati</taxon>
        <taxon>Pseudomonadota</taxon>
        <taxon>Alphaproteobacteria</taxon>
        <taxon>Acetobacterales</taxon>
        <taxon>Acetobacteraceae</taxon>
        <taxon>Gluconobacter</taxon>
    </lineage>
</organism>
<sequence>MTFAPDNDKRVEGSRRREQGALKRHAGRRADQTSVPGQGYYFVRRVSQCAGNLEGRSYSGSVEQLEVGIKQKTDPYGHVLK</sequence>
<proteinExistence type="predicted"/>
<evidence type="ECO:0000313" key="2">
    <source>
        <dbReference type="EMBL" id="GEB03295.1"/>
    </source>
</evidence>
<comment type="caution">
    <text evidence="2">The sequence shown here is derived from an EMBL/GenBank/DDBJ whole genome shotgun (WGS) entry which is preliminary data.</text>
</comment>
<gene>
    <name evidence="2" type="ORF">GRO01_08710</name>
</gene>
<feature type="region of interest" description="Disordered" evidence="1">
    <location>
        <begin position="1"/>
        <end position="33"/>
    </location>
</feature>
<name>A0A4Y3M3R8_9PROT</name>
<dbReference type="AlphaFoldDB" id="A0A4Y3M3R8"/>
<feature type="compositionally biased region" description="Basic and acidic residues" evidence="1">
    <location>
        <begin position="1"/>
        <end position="21"/>
    </location>
</feature>
<protein>
    <submittedName>
        <fullName evidence="2">Uncharacterized protein</fullName>
    </submittedName>
</protein>
<evidence type="ECO:0000313" key="3">
    <source>
        <dbReference type="Proteomes" id="UP000320772"/>
    </source>
</evidence>
<dbReference type="Proteomes" id="UP000320772">
    <property type="component" value="Unassembled WGS sequence"/>
</dbReference>
<keyword evidence="3" id="KW-1185">Reference proteome</keyword>
<accession>A0A4Y3M3R8</accession>
<evidence type="ECO:0000256" key="1">
    <source>
        <dbReference type="SAM" id="MobiDB-lite"/>
    </source>
</evidence>
<reference evidence="2 3" key="1">
    <citation type="submission" date="2019-06" db="EMBL/GenBank/DDBJ databases">
        <title>Whole genome shotgun sequence of Gluconobacter roseus NBRC 3990.</title>
        <authorList>
            <person name="Hosoyama A."/>
            <person name="Uohara A."/>
            <person name="Ohji S."/>
            <person name="Ichikawa N."/>
        </authorList>
    </citation>
    <scope>NUCLEOTIDE SEQUENCE [LARGE SCALE GENOMIC DNA]</scope>
    <source>
        <strain evidence="2 3">NBRC 3990</strain>
    </source>
</reference>
<dbReference type="EMBL" id="BJLY01000002">
    <property type="protein sequence ID" value="GEB03295.1"/>
    <property type="molecule type" value="Genomic_DNA"/>
</dbReference>